<dbReference type="InterPro" id="IPR011711">
    <property type="entry name" value="GntR_C"/>
</dbReference>
<dbReference type="PROSITE" id="PS50949">
    <property type="entry name" value="HTH_GNTR"/>
    <property type="match status" value="1"/>
</dbReference>
<evidence type="ECO:0000256" key="1">
    <source>
        <dbReference type="ARBA" id="ARBA00023015"/>
    </source>
</evidence>
<evidence type="ECO:0000256" key="3">
    <source>
        <dbReference type="ARBA" id="ARBA00023163"/>
    </source>
</evidence>
<dbReference type="KEGG" id="cik:H0194_08205"/>
<feature type="domain" description="HTH gntR-type" evidence="4">
    <location>
        <begin position="1"/>
        <end position="67"/>
    </location>
</feature>
<name>A0A7G7CN89_9CORY</name>
<dbReference type="InterPro" id="IPR036390">
    <property type="entry name" value="WH_DNA-bd_sf"/>
</dbReference>
<dbReference type="CDD" id="cd07377">
    <property type="entry name" value="WHTH_GntR"/>
    <property type="match status" value="1"/>
</dbReference>
<keyword evidence="2" id="KW-0238">DNA-binding</keyword>
<dbReference type="SMART" id="SM00345">
    <property type="entry name" value="HTH_GNTR"/>
    <property type="match status" value="1"/>
</dbReference>
<dbReference type="Pfam" id="PF07729">
    <property type="entry name" value="FCD"/>
    <property type="match status" value="1"/>
</dbReference>
<dbReference type="InterPro" id="IPR008920">
    <property type="entry name" value="TF_FadR/GntR_C"/>
</dbReference>
<dbReference type="InterPro" id="IPR000524">
    <property type="entry name" value="Tscrpt_reg_HTH_GntR"/>
</dbReference>
<evidence type="ECO:0000256" key="2">
    <source>
        <dbReference type="ARBA" id="ARBA00023125"/>
    </source>
</evidence>
<evidence type="ECO:0000313" key="5">
    <source>
        <dbReference type="EMBL" id="QNE89055.1"/>
    </source>
</evidence>
<dbReference type="GO" id="GO:0003700">
    <property type="term" value="F:DNA-binding transcription factor activity"/>
    <property type="evidence" value="ECO:0007669"/>
    <property type="project" value="InterPro"/>
</dbReference>
<gene>
    <name evidence="5" type="ORF">H0194_08205</name>
</gene>
<accession>A0A7G7CN89</accession>
<dbReference type="GO" id="GO:0003677">
    <property type="term" value="F:DNA binding"/>
    <property type="evidence" value="ECO:0007669"/>
    <property type="project" value="UniProtKB-KW"/>
</dbReference>
<keyword evidence="1" id="KW-0805">Transcription regulation</keyword>
<dbReference type="InterPro" id="IPR036388">
    <property type="entry name" value="WH-like_DNA-bd_sf"/>
</dbReference>
<dbReference type="RefSeq" id="WP_185175441.1">
    <property type="nucleotide sequence ID" value="NZ_CP059404.1"/>
</dbReference>
<keyword evidence="3" id="KW-0804">Transcription</keyword>
<dbReference type="SUPFAM" id="SSF46785">
    <property type="entry name" value="Winged helix' DNA-binding domain"/>
    <property type="match status" value="1"/>
</dbReference>
<sequence>MRAQHLAAQLRTDISDARFAPGDQLQEVHIAQRYDVSRNTLREAFAMLAAHNLVERIPNRGVFIATPDRASARDLYAARAALEPAAILWGEHLDVDKLTATTERARELAQADDSDSLRAVGSVNQDFHRLIVAGMGSPFLDKTMDNLLAQMRLCFLAVLKEEPTFHSNYATFNAHLSELIAHGEGATAAEELRRSLAETCEHICDVLPR</sequence>
<dbReference type="PANTHER" id="PTHR43537">
    <property type="entry name" value="TRANSCRIPTIONAL REGULATOR, GNTR FAMILY"/>
    <property type="match status" value="1"/>
</dbReference>
<dbReference type="EMBL" id="CP059404">
    <property type="protein sequence ID" value="QNE89055.1"/>
    <property type="molecule type" value="Genomic_DNA"/>
</dbReference>
<dbReference type="Pfam" id="PF00392">
    <property type="entry name" value="GntR"/>
    <property type="match status" value="1"/>
</dbReference>
<dbReference type="Proteomes" id="UP000515743">
    <property type="component" value="Chromosome"/>
</dbReference>
<protein>
    <submittedName>
        <fullName evidence="5">GntR family transcriptional regulator</fullName>
    </submittedName>
</protein>
<evidence type="ECO:0000259" key="4">
    <source>
        <dbReference type="PROSITE" id="PS50949"/>
    </source>
</evidence>
<dbReference type="SMART" id="SM00895">
    <property type="entry name" value="FCD"/>
    <property type="match status" value="1"/>
</dbReference>
<dbReference type="AlphaFoldDB" id="A0A7G7CN89"/>
<evidence type="ECO:0000313" key="6">
    <source>
        <dbReference type="Proteomes" id="UP000515743"/>
    </source>
</evidence>
<reference evidence="5 6" key="1">
    <citation type="submission" date="2020-07" db="EMBL/GenBank/DDBJ databases">
        <title>Complete genome and description of Corynebacterium incognita strain Marseille-Q3630 sp. nov.</title>
        <authorList>
            <person name="Boxberger M."/>
        </authorList>
    </citation>
    <scope>NUCLEOTIDE SEQUENCE [LARGE SCALE GENOMIC DNA]</scope>
    <source>
        <strain evidence="5 6">Marseille-Q3630</strain>
    </source>
</reference>
<dbReference type="Gene3D" id="1.20.120.530">
    <property type="entry name" value="GntR ligand-binding domain-like"/>
    <property type="match status" value="1"/>
</dbReference>
<organism evidence="5 6">
    <name type="scientific">Corynebacterium incognita</name>
    <dbReference type="NCBI Taxonomy" id="2754725"/>
    <lineage>
        <taxon>Bacteria</taxon>
        <taxon>Bacillati</taxon>
        <taxon>Actinomycetota</taxon>
        <taxon>Actinomycetes</taxon>
        <taxon>Mycobacteriales</taxon>
        <taxon>Corynebacteriaceae</taxon>
        <taxon>Corynebacterium</taxon>
    </lineage>
</organism>
<dbReference type="SUPFAM" id="SSF48008">
    <property type="entry name" value="GntR ligand-binding domain-like"/>
    <property type="match status" value="1"/>
</dbReference>
<proteinExistence type="predicted"/>
<dbReference type="PANTHER" id="PTHR43537:SF5">
    <property type="entry name" value="UXU OPERON TRANSCRIPTIONAL REGULATOR"/>
    <property type="match status" value="1"/>
</dbReference>
<keyword evidence="6" id="KW-1185">Reference proteome</keyword>
<dbReference type="Gene3D" id="1.10.10.10">
    <property type="entry name" value="Winged helix-like DNA-binding domain superfamily/Winged helix DNA-binding domain"/>
    <property type="match status" value="1"/>
</dbReference>